<keyword evidence="1" id="KW-0472">Membrane</keyword>
<protein>
    <submittedName>
        <fullName evidence="2">Uncharacterized protein</fullName>
    </submittedName>
</protein>
<organism evidence="2 3">
    <name type="scientific">Tritrichomonas musculus</name>
    <dbReference type="NCBI Taxonomy" id="1915356"/>
    <lineage>
        <taxon>Eukaryota</taxon>
        <taxon>Metamonada</taxon>
        <taxon>Parabasalia</taxon>
        <taxon>Tritrichomonadida</taxon>
        <taxon>Tritrichomonadidae</taxon>
        <taxon>Tritrichomonas</taxon>
    </lineage>
</organism>
<dbReference type="Proteomes" id="UP001470230">
    <property type="component" value="Unassembled WGS sequence"/>
</dbReference>
<feature type="transmembrane region" description="Helical" evidence="1">
    <location>
        <begin position="15"/>
        <end position="34"/>
    </location>
</feature>
<comment type="caution">
    <text evidence="2">The sequence shown here is derived from an EMBL/GenBank/DDBJ whole genome shotgun (WGS) entry which is preliminary data.</text>
</comment>
<evidence type="ECO:0000256" key="1">
    <source>
        <dbReference type="SAM" id="Phobius"/>
    </source>
</evidence>
<keyword evidence="3" id="KW-1185">Reference proteome</keyword>
<evidence type="ECO:0000313" key="3">
    <source>
        <dbReference type="Proteomes" id="UP001470230"/>
    </source>
</evidence>
<sequence length="230" mass="26427">MHLFKNDYEDDEKDVAFFVAAYISTVLTMSNILVQEEMSEKFSKLFEKESGIATINNALNILLKSTVTDNDELRNLSSSYGFSYSVFRELKENIQLIINVTFPVKEINEVFEISNEFIENYEGLVSVIDTFILSIEQTYPSFADSNYIIFKCVNGSSGFDSHSSLIFKASENLRFPKKRQHFPEIAINRRPGWNCICIPTECYLFNITRNLNYSTNSGYLIHRATSESTN</sequence>
<reference evidence="2 3" key="1">
    <citation type="submission" date="2024-04" db="EMBL/GenBank/DDBJ databases">
        <title>Tritrichomonas musculus Genome.</title>
        <authorList>
            <person name="Alves-Ferreira E."/>
            <person name="Grigg M."/>
            <person name="Lorenzi H."/>
            <person name="Galac M."/>
        </authorList>
    </citation>
    <scope>NUCLEOTIDE SEQUENCE [LARGE SCALE GENOMIC DNA]</scope>
    <source>
        <strain evidence="2 3">EAF2021</strain>
    </source>
</reference>
<name>A0ABR2L523_9EUKA</name>
<accession>A0ABR2L523</accession>
<gene>
    <name evidence="2" type="ORF">M9Y10_000385</name>
</gene>
<evidence type="ECO:0000313" key="2">
    <source>
        <dbReference type="EMBL" id="KAK8898116.1"/>
    </source>
</evidence>
<keyword evidence="1" id="KW-0812">Transmembrane</keyword>
<dbReference type="EMBL" id="JAPFFF010000001">
    <property type="protein sequence ID" value="KAK8898116.1"/>
    <property type="molecule type" value="Genomic_DNA"/>
</dbReference>
<proteinExistence type="predicted"/>
<keyword evidence="1" id="KW-1133">Transmembrane helix</keyword>